<dbReference type="Proteomes" id="UP000494108">
    <property type="component" value="Unassembled WGS sequence"/>
</dbReference>
<evidence type="ECO:0000256" key="2">
    <source>
        <dbReference type="ARBA" id="ARBA00006671"/>
    </source>
</evidence>
<name>A0A6S6YHH6_9BURK</name>
<keyword evidence="3" id="KW-0281">Fimbrium</keyword>
<dbReference type="Gene3D" id="2.60.40.1090">
    <property type="entry name" value="Fimbrial-type adhesion domain"/>
    <property type="match status" value="1"/>
</dbReference>
<dbReference type="EMBL" id="CADIJX010000001">
    <property type="protein sequence ID" value="CAB3624943.1"/>
    <property type="molecule type" value="Genomic_DNA"/>
</dbReference>
<sequence>MRAVSIIRRIGRGDWRLTLGGALLLCAAGQTQAQTHYYYSNECSLFQFQNSPVGGSTPWEKTGLGTSTINNVVASRTLTLSGLAKFRKVDVNNATKPKMVIGGRWVGAPYTANNLIPTNIEGLSIRVSSGRNSAAVVKPQSFDSFTAIYVKDTATSRPPLSVIDQTENYGDTIKVELIVTGQVPPGTHTVNGLKPSWGDTWFEAVMVQRPEANSPAMGAIMESPQSDGWSPGDLPVQCNNRARYVVADMLTLGGGGPVIESKCTVDAKFTGAGFSLQMEGHKVADFPRNGDVSREIPFAISVNSCDQGAWPRIAFNAQYGLVPGADNVLQLKNSTASGSAKNLGVVLTRQGGNPANPLDIGQGGAVGKKYDFDNIPAEGVGANATAEIKLGARYKRVDQTMPDVGVKPGVADSQVNFKIYYD</sequence>
<evidence type="ECO:0000256" key="3">
    <source>
        <dbReference type="ARBA" id="ARBA00023263"/>
    </source>
</evidence>
<gene>
    <name evidence="5" type="ORF">LMG3431_00089</name>
</gene>
<dbReference type="PANTHER" id="PTHR33420">
    <property type="entry name" value="FIMBRIAL SUBUNIT ELFA-RELATED"/>
    <property type="match status" value="1"/>
</dbReference>
<dbReference type="AlphaFoldDB" id="A0A6S6YHH6"/>
<dbReference type="InterPro" id="IPR036937">
    <property type="entry name" value="Adhesion_dom_fimbrial_sf"/>
</dbReference>
<reference evidence="5 6" key="1">
    <citation type="submission" date="2020-04" db="EMBL/GenBank/DDBJ databases">
        <authorList>
            <person name="De Canck E."/>
        </authorList>
    </citation>
    <scope>NUCLEOTIDE SEQUENCE [LARGE SCALE GENOMIC DNA]</scope>
    <source>
        <strain evidence="5 6">LMG 3431</strain>
    </source>
</reference>
<comment type="subcellular location">
    <subcellularLocation>
        <location evidence="1">Fimbrium</location>
    </subcellularLocation>
</comment>
<protein>
    <recommendedName>
        <fullName evidence="4">Fimbrial-type adhesion domain-containing protein</fullName>
    </recommendedName>
</protein>
<dbReference type="Pfam" id="PF00419">
    <property type="entry name" value="Fimbrial"/>
    <property type="match status" value="1"/>
</dbReference>
<keyword evidence="6" id="KW-1185">Reference proteome</keyword>
<dbReference type="RefSeq" id="WP_175172455.1">
    <property type="nucleotide sequence ID" value="NZ_CADIJX010000001.1"/>
</dbReference>
<dbReference type="Gene3D" id="2.60.40.3310">
    <property type="match status" value="1"/>
</dbReference>
<dbReference type="SUPFAM" id="SSF49401">
    <property type="entry name" value="Bacterial adhesins"/>
    <property type="match status" value="1"/>
</dbReference>
<dbReference type="GO" id="GO:0043709">
    <property type="term" value="P:cell adhesion involved in single-species biofilm formation"/>
    <property type="evidence" value="ECO:0007669"/>
    <property type="project" value="TreeGrafter"/>
</dbReference>
<feature type="domain" description="Fimbrial-type adhesion" evidence="4">
    <location>
        <begin position="258"/>
        <end position="422"/>
    </location>
</feature>
<evidence type="ECO:0000313" key="5">
    <source>
        <dbReference type="EMBL" id="CAB3624943.1"/>
    </source>
</evidence>
<dbReference type="InterPro" id="IPR050263">
    <property type="entry name" value="Bact_Fimbrial_Adh_Pro"/>
</dbReference>
<comment type="similarity">
    <text evidence="2">Belongs to the fimbrial protein family.</text>
</comment>
<dbReference type="GO" id="GO:0009289">
    <property type="term" value="C:pilus"/>
    <property type="evidence" value="ECO:0007669"/>
    <property type="project" value="UniProtKB-SubCell"/>
</dbReference>
<dbReference type="InterPro" id="IPR000259">
    <property type="entry name" value="Adhesion_dom_fimbrial"/>
</dbReference>
<evidence type="ECO:0000259" key="4">
    <source>
        <dbReference type="Pfam" id="PF00419"/>
    </source>
</evidence>
<proteinExistence type="inferred from homology"/>
<dbReference type="InterPro" id="IPR008966">
    <property type="entry name" value="Adhesion_dom_sf"/>
</dbReference>
<accession>A0A6S6YHH6</accession>
<evidence type="ECO:0000256" key="1">
    <source>
        <dbReference type="ARBA" id="ARBA00004561"/>
    </source>
</evidence>
<evidence type="ECO:0000313" key="6">
    <source>
        <dbReference type="Proteomes" id="UP000494108"/>
    </source>
</evidence>
<organism evidence="5 6">
    <name type="scientific">Achromobacter pestifer</name>
    <dbReference type="NCBI Taxonomy" id="1353889"/>
    <lineage>
        <taxon>Bacteria</taxon>
        <taxon>Pseudomonadati</taxon>
        <taxon>Pseudomonadota</taxon>
        <taxon>Betaproteobacteria</taxon>
        <taxon>Burkholderiales</taxon>
        <taxon>Alcaligenaceae</taxon>
        <taxon>Achromobacter</taxon>
    </lineage>
</organism>
<dbReference type="PANTHER" id="PTHR33420:SF14">
    <property type="entry name" value="TYPE 1 FIMBRIN D-MANNOSE SPECIFIC ADHESIN"/>
    <property type="match status" value="1"/>
</dbReference>